<evidence type="ECO:0000313" key="2">
    <source>
        <dbReference type="Proteomes" id="UP001501161"/>
    </source>
</evidence>
<comment type="caution">
    <text evidence="1">The sequence shown here is derived from an EMBL/GenBank/DDBJ whole genome shotgun (WGS) entry which is preliminary data.</text>
</comment>
<evidence type="ECO:0000313" key="1">
    <source>
        <dbReference type="EMBL" id="GAA2108059.1"/>
    </source>
</evidence>
<keyword evidence="2" id="KW-1185">Reference proteome</keyword>
<organism evidence="1 2">
    <name type="scientific">Nocardioides furvisabuli</name>
    <dbReference type="NCBI Taxonomy" id="375542"/>
    <lineage>
        <taxon>Bacteria</taxon>
        <taxon>Bacillati</taxon>
        <taxon>Actinomycetota</taxon>
        <taxon>Actinomycetes</taxon>
        <taxon>Propionibacteriales</taxon>
        <taxon>Nocardioidaceae</taxon>
        <taxon>Nocardioides</taxon>
    </lineage>
</organism>
<gene>
    <name evidence="1" type="ORF">GCM10009726_22130</name>
</gene>
<accession>A0ABP5IYZ9</accession>
<reference evidence="2" key="1">
    <citation type="journal article" date="2019" name="Int. J. Syst. Evol. Microbiol.">
        <title>The Global Catalogue of Microorganisms (GCM) 10K type strain sequencing project: providing services to taxonomists for standard genome sequencing and annotation.</title>
        <authorList>
            <consortium name="The Broad Institute Genomics Platform"/>
            <consortium name="The Broad Institute Genome Sequencing Center for Infectious Disease"/>
            <person name="Wu L."/>
            <person name="Ma J."/>
        </authorList>
    </citation>
    <scope>NUCLEOTIDE SEQUENCE [LARGE SCALE GENOMIC DNA]</scope>
    <source>
        <strain evidence="2">JCM 13813</strain>
    </source>
</reference>
<proteinExistence type="predicted"/>
<name>A0ABP5IYZ9_9ACTN</name>
<dbReference type="EMBL" id="BAAAMQ010000010">
    <property type="protein sequence ID" value="GAA2108059.1"/>
    <property type="molecule type" value="Genomic_DNA"/>
</dbReference>
<dbReference type="Proteomes" id="UP001501161">
    <property type="component" value="Unassembled WGS sequence"/>
</dbReference>
<sequence>MTLAPSPPHRPQKTSGGTLRGRYVDLLTDGVSADALKQRGDRAVDHALMSTALSAVCAGMGEQDWLALVVDPRRKLGQQARFVKGRPRSQNEYYQYLTRVWSRALDQGHAVALRDRSRYRDEARLLVRRWDAFLTREIVAELNPDEALLLMAFLDKISDVESPRVAFGRRALQETTGVPERRLRTRMANLQRRGVVRLEVRGRPGGPHAKKRLANVYSLSGPELLADQLREIT</sequence>
<protein>
    <submittedName>
        <fullName evidence="1">Uncharacterized protein</fullName>
    </submittedName>
</protein>